<reference evidence="4 5" key="1">
    <citation type="submission" date="2019-03" db="EMBL/GenBank/DDBJ databases">
        <title>Genomic Encyclopedia of Type Strains, Phase IV (KMG-IV): sequencing the most valuable type-strain genomes for metagenomic binning, comparative biology and taxonomic classification.</title>
        <authorList>
            <person name="Goeker M."/>
        </authorList>
    </citation>
    <scope>NUCLEOTIDE SEQUENCE [LARGE SCALE GENOMIC DNA]</scope>
    <source>
        <strain evidence="4 5">DSM 19377</strain>
    </source>
</reference>
<keyword evidence="5" id="KW-1185">Reference proteome</keyword>
<dbReference type="AlphaFoldDB" id="A0A4R2P5M0"/>
<feature type="binding site" evidence="3">
    <location>
        <position position="136"/>
    </location>
    <ligand>
        <name>a divalent metal cation</name>
        <dbReference type="ChEBI" id="CHEBI:60240"/>
    </ligand>
</feature>
<dbReference type="SUPFAM" id="SSF109854">
    <property type="entry name" value="DinB/YfiT-like putative metalloenzymes"/>
    <property type="match status" value="1"/>
</dbReference>
<gene>
    <name evidence="4" type="ORF">EV207_10781</name>
</gene>
<dbReference type="Pfam" id="PF05163">
    <property type="entry name" value="DinB"/>
    <property type="match status" value="1"/>
</dbReference>
<evidence type="ECO:0000256" key="2">
    <source>
        <dbReference type="ARBA" id="ARBA00022723"/>
    </source>
</evidence>
<proteinExistence type="inferred from homology"/>
<dbReference type="PANTHER" id="PTHR37302:SF1">
    <property type="entry name" value="PROTEIN DINB"/>
    <property type="match status" value="1"/>
</dbReference>
<feature type="binding site" evidence="3">
    <location>
        <position position="140"/>
    </location>
    <ligand>
        <name>a divalent metal cation</name>
        <dbReference type="ChEBI" id="CHEBI:60240"/>
    </ligand>
</feature>
<dbReference type="RefSeq" id="WP_132745127.1">
    <property type="nucleotide sequence ID" value="NZ_SLXK01000007.1"/>
</dbReference>
<name>A0A4R2P5M0_9BACL</name>
<accession>A0A4R2P5M0</accession>
<dbReference type="Gene3D" id="1.20.120.450">
    <property type="entry name" value="dinb family like domain"/>
    <property type="match status" value="1"/>
</dbReference>
<evidence type="ECO:0000256" key="1">
    <source>
        <dbReference type="ARBA" id="ARBA00008635"/>
    </source>
</evidence>
<keyword evidence="2 3" id="KW-0479">Metal-binding</keyword>
<dbReference type="GO" id="GO:0046872">
    <property type="term" value="F:metal ion binding"/>
    <property type="evidence" value="ECO:0007669"/>
    <property type="project" value="UniProtKB-KW"/>
</dbReference>
<dbReference type="EMBL" id="SLXK01000007">
    <property type="protein sequence ID" value="TCP29987.1"/>
    <property type="molecule type" value="Genomic_DNA"/>
</dbReference>
<sequence length="171" mass="19787">MRHSALKSYDYHVWANKRVLDHLKSLPEEVYCQEIQSVFSSISEVVKHVYRVDIVWLGVMAGDSFEEINAMNGRILKGIDGKGLVEMEKLYDETVEKYMAFLDRQEDLDKDVSPEHPELGRLDTTLSELIQHVVNHGTYHRGNITAMLRQLGHKGVPTDYVFYLYEQSSVR</sequence>
<evidence type="ECO:0000313" key="5">
    <source>
        <dbReference type="Proteomes" id="UP000295416"/>
    </source>
</evidence>
<feature type="binding site" evidence="3">
    <location>
        <position position="48"/>
    </location>
    <ligand>
        <name>a divalent metal cation</name>
        <dbReference type="ChEBI" id="CHEBI:60240"/>
    </ligand>
</feature>
<dbReference type="InterPro" id="IPR007837">
    <property type="entry name" value="DinB"/>
</dbReference>
<evidence type="ECO:0000256" key="3">
    <source>
        <dbReference type="PIRSR" id="PIRSR607837-1"/>
    </source>
</evidence>
<evidence type="ECO:0000313" key="4">
    <source>
        <dbReference type="EMBL" id="TCP29987.1"/>
    </source>
</evidence>
<dbReference type="Proteomes" id="UP000295416">
    <property type="component" value="Unassembled WGS sequence"/>
</dbReference>
<dbReference type="PANTHER" id="PTHR37302">
    <property type="entry name" value="SLR1116 PROTEIN"/>
    <property type="match status" value="1"/>
</dbReference>
<dbReference type="OrthoDB" id="9811413at2"/>
<dbReference type="InterPro" id="IPR034660">
    <property type="entry name" value="DinB/YfiT-like"/>
</dbReference>
<organism evidence="4 5">
    <name type="scientific">Scopulibacillus darangshiensis</name>
    <dbReference type="NCBI Taxonomy" id="442528"/>
    <lineage>
        <taxon>Bacteria</taxon>
        <taxon>Bacillati</taxon>
        <taxon>Bacillota</taxon>
        <taxon>Bacilli</taxon>
        <taxon>Bacillales</taxon>
        <taxon>Sporolactobacillaceae</taxon>
        <taxon>Scopulibacillus</taxon>
    </lineage>
</organism>
<comment type="similarity">
    <text evidence="1">Belongs to the DinB family.</text>
</comment>
<protein>
    <submittedName>
        <fullName evidence="4">Putative damage-inducible protein DinB</fullName>
    </submittedName>
</protein>
<comment type="caution">
    <text evidence="4">The sequence shown here is derived from an EMBL/GenBank/DDBJ whole genome shotgun (WGS) entry which is preliminary data.</text>
</comment>